<name>A0A1H8AF86_9BACT</name>
<dbReference type="RefSeq" id="WP_093884605.1">
    <property type="nucleotide sequence ID" value="NZ_FOBS01000034.1"/>
</dbReference>
<evidence type="ECO:0000313" key="2">
    <source>
        <dbReference type="EMBL" id="SEM68459.1"/>
    </source>
</evidence>
<gene>
    <name evidence="2" type="ORF">SAMN04489760_13419</name>
</gene>
<reference evidence="2 3" key="1">
    <citation type="submission" date="2016-10" db="EMBL/GenBank/DDBJ databases">
        <authorList>
            <person name="de Groot N.N."/>
        </authorList>
    </citation>
    <scope>NUCLEOTIDE SEQUENCE [LARGE SCALE GENOMIC DNA]</scope>
    <source>
        <strain evidence="2 3">DSM 8423</strain>
    </source>
</reference>
<evidence type="ECO:0000313" key="3">
    <source>
        <dbReference type="Proteomes" id="UP000198744"/>
    </source>
</evidence>
<feature type="signal peptide" evidence="1">
    <location>
        <begin position="1"/>
        <end position="25"/>
    </location>
</feature>
<dbReference type="PANTHER" id="PTHR41247">
    <property type="entry name" value="HTH-TYPE TRANSCRIPTIONAL REPRESSOR YCNK"/>
    <property type="match status" value="1"/>
</dbReference>
<sequence>MNKKTIAILVICLAAFLLIPLAASAQNEGKDQAACKYCGMDLNVYAHSRMLVTYDDGSSVGTCSLHCLSVELALHIDKTPKSVEVGDYKTKKLIDAEKATWVIGGGKPGVMTKRSKWAFENKADADAFIKENGGIPATFDEAIKASYEDMYSDTKMIREKRRMKRMMKKSTAPVTPMEQHK</sequence>
<keyword evidence="3" id="KW-1185">Reference proteome</keyword>
<keyword evidence="1" id="KW-0732">Signal</keyword>
<dbReference type="PANTHER" id="PTHR41247:SF1">
    <property type="entry name" value="HTH-TYPE TRANSCRIPTIONAL REPRESSOR YCNK"/>
    <property type="match status" value="1"/>
</dbReference>
<proteinExistence type="predicted"/>
<dbReference type="Gene3D" id="3.30.70.2050">
    <property type="match status" value="1"/>
</dbReference>
<organism evidence="2 3">
    <name type="scientific">Syntrophus gentianae</name>
    <dbReference type="NCBI Taxonomy" id="43775"/>
    <lineage>
        <taxon>Bacteria</taxon>
        <taxon>Pseudomonadati</taxon>
        <taxon>Thermodesulfobacteriota</taxon>
        <taxon>Syntrophia</taxon>
        <taxon>Syntrophales</taxon>
        <taxon>Syntrophaceae</taxon>
        <taxon>Syntrophus</taxon>
    </lineage>
</organism>
<dbReference type="STRING" id="43775.SAMN04489760_13419"/>
<accession>A0A1H8AF86</accession>
<protein>
    <submittedName>
        <fullName evidence="2">NosL protein</fullName>
    </submittedName>
</protein>
<dbReference type="Proteomes" id="UP000198744">
    <property type="component" value="Unassembled WGS sequence"/>
</dbReference>
<evidence type="ECO:0000256" key="1">
    <source>
        <dbReference type="SAM" id="SignalP"/>
    </source>
</evidence>
<feature type="chain" id="PRO_5011691777" evidence="1">
    <location>
        <begin position="26"/>
        <end position="181"/>
    </location>
</feature>
<dbReference type="AlphaFoldDB" id="A0A1H8AF86"/>
<dbReference type="OrthoDB" id="8564097at2"/>
<dbReference type="SUPFAM" id="SSF160387">
    <property type="entry name" value="NosL/MerB-like"/>
    <property type="match status" value="1"/>
</dbReference>
<dbReference type="InterPro" id="IPR008719">
    <property type="entry name" value="N2O_reductase_NosL"/>
</dbReference>
<dbReference type="EMBL" id="FOBS01000034">
    <property type="protein sequence ID" value="SEM68459.1"/>
    <property type="molecule type" value="Genomic_DNA"/>
</dbReference>
<dbReference type="Pfam" id="PF05573">
    <property type="entry name" value="NosL"/>
    <property type="match status" value="1"/>
</dbReference>